<dbReference type="EMBL" id="JAUCMX010000013">
    <property type="protein sequence ID" value="KAK3525602.1"/>
    <property type="molecule type" value="Genomic_DNA"/>
</dbReference>
<keyword evidence="3" id="KW-1185">Reference proteome</keyword>
<organism evidence="2 3">
    <name type="scientific">Hemibagrus guttatus</name>
    <dbReference type="NCBI Taxonomy" id="175788"/>
    <lineage>
        <taxon>Eukaryota</taxon>
        <taxon>Metazoa</taxon>
        <taxon>Chordata</taxon>
        <taxon>Craniata</taxon>
        <taxon>Vertebrata</taxon>
        <taxon>Euteleostomi</taxon>
        <taxon>Actinopterygii</taxon>
        <taxon>Neopterygii</taxon>
        <taxon>Teleostei</taxon>
        <taxon>Ostariophysi</taxon>
        <taxon>Siluriformes</taxon>
        <taxon>Bagridae</taxon>
        <taxon>Hemibagrus</taxon>
    </lineage>
</organism>
<comment type="caution">
    <text evidence="2">The sequence shown here is derived from an EMBL/GenBank/DDBJ whole genome shotgun (WGS) entry which is preliminary data.</text>
</comment>
<dbReference type="Proteomes" id="UP001274896">
    <property type="component" value="Unassembled WGS sequence"/>
</dbReference>
<sequence length="286" mass="31778">MQHEEKVYGPAVEIGQHVYLRHRPSGRNKIQDTWSSTVYRVLEVQGTTYTVEPVEGGTVKRVHRSNIRPCNNPVPMPMPWNQKPPLKEVCTSLEAKCALVEEVLCPVEKLIVAPTSECPKQPVPELEDCFYDQVEQSDTSGDSSGPESHGIPDGTLEVTPTSVDSGKESVHLPAGDPVMRLVPAPRKKRGECVKLEVPCPVIRKTQRTTAGAYSNPYRLPRSACNAVSFSPDVLSQVLARMVLYTTGQLQGGQDNQTENFYIDKSSFSSEELNIMNELFAVREKHF</sequence>
<gene>
    <name evidence="2" type="ORF">QTP70_000419</name>
</gene>
<feature type="compositionally biased region" description="Polar residues" evidence="1">
    <location>
        <begin position="135"/>
        <end position="146"/>
    </location>
</feature>
<evidence type="ECO:0000256" key="1">
    <source>
        <dbReference type="SAM" id="MobiDB-lite"/>
    </source>
</evidence>
<feature type="region of interest" description="Disordered" evidence="1">
    <location>
        <begin position="135"/>
        <end position="180"/>
    </location>
</feature>
<accession>A0AAE0QME4</accession>
<reference evidence="2" key="1">
    <citation type="submission" date="2023-06" db="EMBL/GenBank/DDBJ databases">
        <title>Male Hemibagrus guttatus genome.</title>
        <authorList>
            <person name="Bian C."/>
        </authorList>
    </citation>
    <scope>NUCLEOTIDE SEQUENCE</scope>
    <source>
        <strain evidence="2">Male_cb2023</strain>
        <tissue evidence="2">Muscle</tissue>
    </source>
</reference>
<evidence type="ECO:0000313" key="2">
    <source>
        <dbReference type="EMBL" id="KAK3525602.1"/>
    </source>
</evidence>
<evidence type="ECO:0000313" key="3">
    <source>
        <dbReference type="Proteomes" id="UP001274896"/>
    </source>
</evidence>
<protein>
    <submittedName>
        <fullName evidence="2">Uncharacterized protein</fullName>
    </submittedName>
</protein>
<proteinExistence type="predicted"/>
<name>A0AAE0QME4_9TELE</name>
<dbReference type="AlphaFoldDB" id="A0AAE0QME4"/>